<dbReference type="OrthoDB" id="298386at2157"/>
<reference evidence="10" key="2">
    <citation type="submission" date="2016-08" db="EMBL/GenBank/DDBJ databases">
        <title>Discovery of first anaerobic lithoheterotrophic haloarchae widely represented in hypersaline habitats.</title>
        <authorList>
            <person name="Sorokin D.Y."/>
            <person name="Kublanov I.V."/>
            <person name="Roman P."/>
            <person name="Sinninghe Damste J.S."/>
            <person name="Golyshin P.N."/>
            <person name="Rojo D."/>
            <person name="Ciordia S."/>
            <person name="Mena Md.C."/>
            <person name="Ferrer M."/>
            <person name="Smedile F."/>
            <person name="Messina E."/>
            <person name="La Cono V."/>
            <person name="Yakimov M.M."/>
        </authorList>
    </citation>
    <scope>NUCLEOTIDE SEQUENCE [LARGE SCALE GENOMIC DNA]</scope>
    <source>
        <strain evidence="10">HSR6</strain>
    </source>
</reference>
<dbReference type="Pfam" id="PF02219">
    <property type="entry name" value="MTHFR"/>
    <property type="match status" value="1"/>
</dbReference>
<dbReference type="AlphaFoldDB" id="A0A1D8S6D7"/>
<evidence type="ECO:0000313" key="10">
    <source>
        <dbReference type="Proteomes" id="UP000186165"/>
    </source>
</evidence>
<name>A0A1D8S6D7_9EURY</name>
<proteinExistence type="inferred from homology"/>
<dbReference type="GO" id="GO:0005829">
    <property type="term" value="C:cytosol"/>
    <property type="evidence" value="ECO:0007669"/>
    <property type="project" value="TreeGrafter"/>
</dbReference>
<dbReference type="InterPro" id="IPR029041">
    <property type="entry name" value="FAD-linked_oxidoreductase-like"/>
</dbReference>
<dbReference type="GeneID" id="30418344"/>
<dbReference type="STRING" id="1873524.HSR6_1812"/>
<dbReference type="KEGG" id="halh:HTSR_1746"/>
<reference evidence="7 9" key="1">
    <citation type="submission" date="2016-06" db="EMBL/GenBank/DDBJ databases">
        <title>Discovery of anaerobic lithoheterotrophic haloarchaeon capable of sulfur respiration by hydrogen and formate.</title>
        <authorList>
            <person name="Sorokin D.Y."/>
            <person name="Kublanov I.V."/>
            <person name="Roman P."/>
            <person name="Sinninghe Damste J.S."/>
            <person name="Golyshin P.N."/>
            <person name="Rojo D."/>
            <person name="Ciordia S."/>
            <person name="Mena Md.C."/>
            <person name="Ferrer M."/>
            <person name="Smedile F."/>
            <person name="Messina E."/>
            <person name="La Cono V."/>
            <person name="Yakimov M.M."/>
        </authorList>
    </citation>
    <scope>NUCLEOTIDE SEQUENCE [LARGE SCALE GENOMIC DNA]</scope>
    <source>
        <strain evidence="7 9">HTSR1</strain>
    </source>
</reference>
<keyword evidence="10" id="KW-1185">Reference proteome</keyword>
<accession>A0A1D8S6D7</accession>
<dbReference type="GO" id="GO:0071949">
    <property type="term" value="F:FAD binding"/>
    <property type="evidence" value="ECO:0007669"/>
    <property type="project" value="TreeGrafter"/>
</dbReference>
<evidence type="ECO:0000256" key="1">
    <source>
        <dbReference type="ARBA" id="ARBA00001974"/>
    </source>
</evidence>
<keyword evidence="5" id="KW-0274">FAD</keyword>
<gene>
    <name evidence="7" type="primary">metF</name>
    <name evidence="8" type="synonym">metF2</name>
    <name evidence="8" type="ORF">HSR6_1812</name>
    <name evidence="7" type="ORF">HTSR_1746</name>
</gene>
<dbReference type="Proteomes" id="UP000185608">
    <property type="component" value="Chromosome"/>
</dbReference>
<sequence length="276" mass="30822">MTQDPVRDLLADPHFELLPFAGLFDQAAKLPEGSTVALTASPDKGVDETVELSTELADRGFEVSAHIAARAVRSDEHLETIAETLLDAGVEDIFVPGGDNETPEGPYDSAYALLSDLEEMEYEFERVGITGYPEGHQFIDDDTLREHLLKKEEYADYIVTQMTFDPDAVADWALEIREDDVELPIIVGVPGVMKYQRLLSISREIGVGDSLSYLRKTTGVFDFIKQFLGSRGQYAPDDFIQGIGEYYADDSYGIEGVHLYTFNQVGDAEDWRQQYV</sequence>
<evidence type="ECO:0000313" key="8">
    <source>
        <dbReference type="EMBL" id="APE96248.1"/>
    </source>
</evidence>
<organism evidence="7 9">
    <name type="scientific">Halodesulfurarchaeum formicicum</name>
    <dbReference type="NCBI Taxonomy" id="1873524"/>
    <lineage>
        <taxon>Archaea</taxon>
        <taxon>Methanobacteriati</taxon>
        <taxon>Methanobacteriota</taxon>
        <taxon>Stenosarchaea group</taxon>
        <taxon>Halobacteria</taxon>
        <taxon>Halobacteriales</taxon>
        <taxon>Halobacteriaceae</taxon>
        <taxon>Halodesulfurarchaeum</taxon>
    </lineage>
</organism>
<dbReference type="EMBL" id="CP016804">
    <property type="protein sequence ID" value="APE96248.1"/>
    <property type="molecule type" value="Genomic_DNA"/>
</dbReference>
<dbReference type="PANTHER" id="PTHR45754:SF3">
    <property type="entry name" value="METHYLENETETRAHYDROFOLATE REDUCTASE (NADPH)"/>
    <property type="match status" value="1"/>
</dbReference>
<dbReference type="UniPathway" id="UPA00193"/>
<dbReference type="Proteomes" id="UP000186165">
    <property type="component" value="Chromosome"/>
</dbReference>
<protein>
    <submittedName>
        <fullName evidence="7">5,10-methylenetetrahydrofolate reductase</fullName>
        <ecNumber evidence="7 8">1.5.1.20</ecNumber>
    </submittedName>
    <submittedName>
        <fullName evidence="8">Methylenetetrahydrofolate reductase (NADPH)</fullName>
    </submittedName>
</protein>
<evidence type="ECO:0000256" key="3">
    <source>
        <dbReference type="ARBA" id="ARBA00006743"/>
    </source>
</evidence>
<evidence type="ECO:0000313" key="9">
    <source>
        <dbReference type="Proteomes" id="UP000185608"/>
    </source>
</evidence>
<evidence type="ECO:0000313" key="7">
    <source>
        <dbReference type="EMBL" id="AOW80915.1"/>
    </source>
</evidence>
<dbReference type="EC" id="1.5.1.20" evidence="7 8"/>
<comment type="cofactor">
    <cofactor evidence="1">
        <name>FAD</name>
        <dbReference type="ChEBI" id="CHEBI:57692"/>
    </cofactor>
</comment>
<dbReference type="GO" id="GO:0035999">
    <property type="term" value="P:tetrahydrofolate interconversion"/>
    <property type="evidence" value="ECO:0007669"/>
    <property type="project" value="UniProtKB-UniPathway"/>
</dbReference>
<dbReference type="EMBL" id="CP016070">
    <property type="protein sequence ID" value="AOW80915.1"/>
    <property type="molecule type" value="Genomic_DNA"/>
</dbReference>
<evidence type="ECO:0000256" key="5">
    <source>
        <dbReference type="ARBA" id="ARBA00022827"/>
    </source>
</evidence>
<reference evidence="8" key="3">
    <citation type="journal article" date="2017" name="ISME J.">
        <title>Discovery of anaerobic lithoheterotrophic haloarchaea, ubiquitous in hypersaline habitats.</title>
        <authorList>
            <person name="Sorokin D.Y."/>
            <person name="Messina E."/>
            <person name="Smedile F."/>
            <person name="Roman P."/>
            <person name="Damste J.S.S."/>
            <person name="Ciordia S."/>
            <person name="Mena M.C."/>
            <person name="Ferrer M."/>
            <person name="Golyshin P.N."/>
            <person name="Kublanov I.V."/>
            <person name="Samarov N.I."/>
            <person name="Toshchakov S.V."/>
            <person name="La Cono V."/>
            <person name="Yakimov M.M."/>
        </authorList>
    </citation>
    <scope>NUCLEOTIDE SEQUENCE</scope>
    <source>
        <strain evidence="8">HSR6</strain>
    </source>
</reference>
<dbReference type="SUPFAM" id="SSF51730">
    <property type="entry name" value="FAD-linked oxidoreductase"/>
    <property type="match status" value="1"/>
</dbReference>
<evidence type="ECO:0000256" key="4">
    <source>
        <dbReference type="ARBA" id="ARBA00022630"/>
    </source>
</evidence>
<dbReference type="InterPro" id="IPR003171">
    <property type="entry name" value="Mehydrof_redctse-like"/>
</dbReference>
<accession>A0A1J1AES1</accession>
<evidence type="ECO:0000256" key="6">
    <source>
        <dbReference type="ARBA" id="ARBA00023002"/>
    </source>
</evidence>
<dbReference type="KEGG" id="hhsr:HSR6_1812"/>
<dbReference type="PANTHER" id="PTHR45754">
    <property type="entry name" value="METHYLENETETRAHYDROFOLATE REDUCTASE"/>
    <property type="match status" value="1"/>
</dbReference>
<dbReference type="Gene3D" id="3.20.20.220">
    <property type="match status" value="1"/>
</dbReference>
<evidence type="ECO:0000256" key="2">
    <source>
        <dbReference type="ARBA" id="ARBA00004777"/>
    </source>
</evidence>
<comment type="similarity">
    <text evidence="3">Belongs to the methylenetetrahydrofolate reductase family.</text>
</comment>
<dbReference type="GO" id="GO:0009086">
    <property type="term" value="P:methionine biosynthetic process"/>
    <property type="evidence" value="ECO:0007669"/>
    <property type="project" value="TreeGrafter"/>
</dbReference>
<keyword evidence="6 7" id="KW-0560">Oxidoreductase</keyword>
<keyword evidence="4" id="KW-0285">Flavoprotein</keyword>
<comment type="pathway">
    <text evidence="2">One-carbon metabolism; tetrahydrofolate interconversion.</text>
</comment>
<dbReference type="RefSeq" id="WP_070365571.1">
    <property type="nucleotide sequence ID" value="NZ_CP016070.1"/>
</dbReference>
<dbReference type="GO" id="GO:0004489">
    <property type="term" value="F:methylenetetrahydrofolate reductase [NAD(P)H] activity"/>
    <property type="evidence" value="ECO:0007669"/>
    <property type="project" value="UniProtKB-EC"/>
</dbReference>